<feature type="domain" description="DNA2/NAM7 helicase-like C-terminal" evidence="2">
    <location>
        <begin position="854"/>
        <end position="1028"/>
    </location>
</feature>
<gene>
    <name evidence="4" type="ORF">NCTC12218_00114</name>
</gene>
<name>A0A7Z7QMF1_STASC</name>
<dbReference type="InterPro" id="IPR041679">
    <property type="entry name" value="DNA2/NAM7-like_C"/>
</dbReference>
<dbReference type="InterPro" id="IPR045055">
    <property type="entry name" value="DNA2/NAM7-like"/>
</dbReference>
<evidence type="ECO:0000259" key="2">
    <source>
        <dbReference type="Pfam" id="PF13087"/>
    </source>
</evidence>
<proteinExistence type="predicted"/>
<protein>
    <submittedName>
        <fullName evidence="4">Superfamily I DNA/RNA helicase protein</fullName>
    </submittedName>
</protein>
<dbReference type="RefSeq" id="WP_126496378.1">
    <property type="nucleotide sequence ID" value="NZ_LR962863.1"/>
</dbReference>
<dbReference type="EMBL" id="UHEF01000001">
    <property type="protein sequence ID" value="SUM85979.1"/>
    <property type="molecule type" value="Genomic_DNA"/>
</dbReference>
<dbReference type="EMBL" id="LR962863">
    <property type="protein sequence ID" value="CAD7358533.1"/>
    <property type="molecule type" value="Genomic_DNA"/>
</dbReference>
<keyword evidence="4" id="KW-0547">Nucleotide-binding</keyword>
<reference evidence="3 5" key="2">
    <citation type="submission" date="2020-11" db="EMBL/GenBank/DDBJ databases">
        <authorList>
            <consortium name="Pathogen Informatics"/>
        </authorList>
    </citation>
    <scope>NUCLEOTIDE SEQUENCE [LARGE SCALE GENOMIC DNA]</scope>
    <source>
        <strain evidence="3 5">NCTC12218</strain>
    </source>
</reference>
<dbReference type="PANTHER" id="PTHR10887:SF530">
    <property type="entry name" value="SUPERFAMILY I DNA HELICASES"/>
    <property type="match status" value="1"/>
</dbReference>
<keyword evidence="4" id="KW-0347">Helicase</keyword>
<dbReference type="GO" id="GO:0004386">
    <property type="term" value="F:helicase activity"/>
    <property type="evidence" value="ECO:0007669"/>
    <property type="project" value="UniProtKB-KW"/>
</dbReference>
<dbReference type="Pfam" id="PF13087">
    <property type="entry name" value="AAA_12"/>
    <property type="match status" value="1"/>
</dbReference>
<keyword evidence="1" id="KW-0175">Coiled coil</keyword>
<sequence length="1045" mass="121878">MDRLVNNTLSAWILIEMLHPGELEDIKSYLNKDLFLLNEQQKAVHDFESFYPIWEDERFQLNQLSSSKGEIQFQLYRHCFKFGEIEQYIRSIFNDEEIYNPDNRNCYGYTFMIDNEGYVLMDTLHVPMLMSALKYLKNDKNILIEETYQDHFEKFKHKCEEIIGNNKLTKEKLHKLDQLYSKYFALFETNYQGFFKQAIGIKYVTPNEQSNELNSFYISDMEFAKKDPNKTLTRYIHGVNDKDKKVIDENKEYIERYLKPDFYPDGRWPSLVEHRLSLMQQVAVNQITHDQMKISSVNGPPGTGKTTLLKDIFAHNIVERAKTFAELNKPSQAFKFQKIHETDQFPTAFLNDVHTHYKMVVASSNNGVVENISKDLPKISEVIRRDISSNFPEYEEAYQNVAKELNIFSEIAEKLIGEKAWGLFSGVFGRKANIDSVMTQVLTSCESKTLNKILIDAYNSVDINKEWKDAKQSFQKTLSKVKVLKKEINQGIKNFADFRKSEEQFIKYQQELVELNDENKNNNIDSLKQRKKNLENQITNVDTQINDLKEYIQLTKNKNSFKDKLKQFLGSNSSGAKDIDYEQRHADLLRKKIQFNDDKIRIDTEITMAVNEINERERRINRIEQNLMQLRKNQQGYLNFIKEHPDVVVPDIEFWRSGNEAYNMRQEKVLWTSDELQFERGLLFLKAIVLHKLILIGNAKSIQSGLYDFQRRYEYLDAAPEKVENAWNVIHLVFPVISTTFASFRSMYQTMPKDFIDYLYIDEAGQAIPQAAVGAIQRAQHFVAVGDPVQIEPVVTIDRNLIDSVRKAFNVPERLVSIESSVQTLSDGANIYGYWKGEEGEKQWIGVPLWVHRRCLNPMFTISNKIAYEQKMVLPEYIKSNELEGKVGRVSWIDVKGKANPKQFVKEQGIVVVEELKKDWVKAMKSGKQEPNVFIITPFSRVKSEIITFAKKELKPLVNQNINVKKWLHESIGTVHTFQGKEADKVYFVTGTDDTQNTAIQWSCQKPNLINVAVTRAKKEFIVVGDKKRISQFRYYQAIDKEINI</sequence>
<evidence type="ECO:0000313" key="4">
    <source>
        <dbReference type="EMBL" id="SUM85979.1"/>
    </source>
</evidence>
<dbReference type="SUPFAM" id="SSF52540">
    <property type="entry name" value="P-loop containing nucleoside triphosphate hydrolases"/>
    <property type="match status" value="1"/>
</dbReference>
<evidence type="ECO:0000256" key="1">
    <source>
        <dbReference type="SAM" id="Coils"/>
    </source>
</evidence>
<dbReference type="InterPro" id="IPR027417">
    <property type="entry name" value="P-loop_NTPase"/>
</dbReference>
<dbReference type="PANTHER" id="PTHR10887">
    <property type="entry name" value="DNA2/NAM7 HELICASE FAMILY"/>
    <property type="match status" value="1"/>
</dbReference>
<dbReference type="AlphaFoldDB" id="A0A7Z7QMF1"/>
<feature type="coiled-coil region" evidence="1">
    <location>
        <begin position="498"/>
        <end position="551"/>
    </location>
</feature>
<evidence type="ECO:0000313" key="3">
    <source>
        <dbReference type="EMBL" id="CAD7358533.1"/>
    </source>
</evidence>
<evidence type="ECO:0000313" key="5">
    <source>
        <dbReference type="Proteomes" id="UP000264146"/>
    </source>
</evidence>
<dbReference type="Proteomes" id="UP000264146">
    <property type="component" value="Chromosome"/>
</dbReference>
<feature type="coiled-coil region" evidence="1">
    <location>
        <begin position="606"/>
        <end position="633"/>
    </location>
</feature>
<organism evidence="4">
    <name type="scientific">Staphylococcus schleiferi</name>
    <dbReference type="NCBI Taxonomy" id="1295"/>
    <lineage>
        <taxon>Bacteria</taxon>
        <taxon>Bacillati</taxon>
        <taxon>Bacillota</taxon>
        <taxon>Bacilli</taxon>
        <taxon>Bacillales</taxon>
        <taxon>Staphylococcaceae</taxon>
        <taxon>Staphylococcus</taxon>
    </lineage>
</organism>
<dbReference type="Gene3D" id="3.40.50.300">
    <property type="entry name" value="P-loop containing nucleotide triphosphate hydrolases"/>
    <property type="match status" value="2"/>
</dbReference>
<accession>A0A7Z7QMF1</accession>
<keyword evidence="4" id="KW-0067">ATP-binding</keyword>
<reference evidence="4" key="1">
    <citation type="submission" date="2018-06" db="EMBL/GenBank/DDBJ databases">
        <authorList>
            <consortium name="Pathogen Informatics"/>
            <person name="Doyle S."/>
        </authorList>
    </citation>
    <scope>NUCLEOTIDE SEQUENCE [LARGE SCALE GENOMIC DNA]</scope>
    <source>
        <strain evidence="4">NCTC12218</strain>
    </source>
</reference>
<keyword evidence="4" id="KW-0378">Hydrolase</keyword>